<evidence type="ECO:0000256" key="1">
    <source>
        <dbReference type="ARBA" id="ARBA00022723"/>
    </source>
</evidence>
<accession>A0ABT8AAZ3</accession>
<keyword evidence="1" id="KW-0479">Metal-binding</keyword>
<dbReference type="InterPro" id="IPR029068">
    <property type="entry name" value="Glyas_Bleomycin-R_OHBP_Dase"/>
</dbReference>
<dbReference type="PANTHER" id="PTHR43048:SF5">
    <property type="entry name" value="BLR5325 PROTEIN"/>
    <property type="match status" value="1"/>
</dbReference>
<dbReference type="InterPro" id="IPR037523">
    <property type="entry name" value="VOC_core"/>
</dbReference>
<dbReference type="PANTHER" id="PTHR43048">
    <property type="entry name" value="METHYLMALONYL-COA EPIMERASE"/>
    <property type="match status" value="1"/>
</dbReference>
<dbReference type="Proteomes" id="UP001529369">
    <property type="component" value="Unassembled WGS sequence"/>
</dbReference>
<dbReference type="InterPro" id="IPR004360">
    <property type="entry name" value="Glyas_Fos-R_dOase_dom"/>
</dbReference>
<dbReference type="EMBL" id="JAUFPN010000182">
    <property type="protein sequence ID" value="MDN3566771.1"/>
    <property type="molecule type" value="Genomic_DNA"/>
</dbReference>
<proteinExistence type="predicted"/>
<comment type="caution">
    <text evidence="3">The sequence shown here is derived from an EMBL/GenBank/DDBJ whole genome shotgun (WGS) entry which is preliminary data.</text>
</comment>
<evidence type="ECO:0000259" key="2">
    <source>
        <dbReference type="PROSITE" id="PS51819"/>
    </source>
</evidence>
<evidence type="ECO:0000313" key="4">
    <source>
        <dbReference type="Proteomes" id="UP001529369"/>
    </source>
</evidence>
<organism evidence="3 4">
    <name type="scientific">Paeniroseomonas aquatica</name>
    <dbReference type="NCBI Taxonomy" id="373043"/>
    <lineage>
        <taxon>Bacteria</taxon>
        <taxon>Pseudomonadati</taxon>
        <taxon>Pseudomonadota</taxon>
        <taxon>Alphaproteobacteria</taxon>
        <taxon>Acetobacterales</taxon>
        <taxon>Acetobacteraceae</taxon>
        <taxon>Paeniroseomonas</taxon>
    </lineage>
</organism>
<keyword evidence="4" id="KW-1185">Reference proteome</keyword>
<dbReference type="InterPro" id="IPR051785">
    <property type="entry name" value="MMCE/EMCE_epimerase"/>
</dbReference>
<evidence type="ECO:0000313" key="3">
    <source>
        <dbReference type="EMBL" id="MDN3566771.1"/>
    </source>
</evidence>
<name>A0ABT8AAZ3_9PROT</name>
<dbReference type="Pfam" id="PF00903">
    <property type="entry name" value="Glyoxalase"/>
    <property type="match status" value="1"/>
</dbReference>
<dbReference type="RefSeq" id="WP_290318724.1">
    <property type="nucleotide sequence ID" value="NZ_JAUFPN010000182.1"/>
</dbReference>
<dbReference type="Gene3D" id="3.10.180.10">
    <property type="entry name" value="2,3-Dihydroxybiphenyl 1,2-Dioxygenase, domain 1"/>
    <property type="match status" value="1"/>
</dbReference>
<feature type="domain" description="VOC" evidence="2">
    <location>
        <begin position="3"/>
        <end position="122"/>
    </location>
</feature>
<protein>
    <submittedName>
        <fullName evidence="3">VOC family protein</fullName>
    </submittedName>
</protein>
<dbReference type="PROSITE" id="PS51819">
    <property type="entry name" value="VOC"/>
    <property type="match status" value="1"/>
</dbReference>
<reference evidence="4" key="1">
    <citation type="journal article" date="2019" name="Int. J. Syst. Evol. Microbiol.">
        <title>The Global Catalogue of Microorganisms (GCM) 10K type strain sequencing project: providing services to taxonomists for standard genome sequencing and annotation.</title>
        <authorList>
            <consortium name="The Broad Institute Genomics Platform"/>
            <consortium name="The Broad Institute Genome Sequencing Center for Infectious Disease"/>
            <person name="Wu L."/>
            <person name="Ma J."/>
        </authorList>
    </citation>
    <scope>NUCLEOTIDE SEQUENCE [LARGE SCALE GENOMIC DNA]</scope>
    <source>
        <strain evidence="4">CECT 7131</strain>
    </source>
</reference>
<sequence>MFRFDHIHLRAADPGAMAAFFTRLFGAEATPEGRPGRHILRLDGQLLLIAPSNPDFPAAPGPAFPHLGLEHIGLGVEDLDAACAALRAKGAEITVGPMQAGPGFRLAFVRGPEGVMVELLERRPQHDPC</sequence>
<gene>
    <name evidence="3" type="ORF">QWZ14_20540</name>
</gene>
<dbReference type="SUPFAM" id="SSF54593">
    <property type="entry name" value="Glyoxalase/Bleomycin resistance protein/Dihydroxybiphenyl dioxygenase"/>
    <property type="match status" value="1"/>
</dbReference>